<accession>A0A098S216</accession>
<feature type="transmembrane region" description="Helical" evidence="2">
    <location>
        <begin position="27"/>
        <end position="47"/>
    </location>
</feature>
<keyword evidence="2" id="KW-1133">Transmembrane helix</keyword>
<name>A0A098S216_9BACT</name>
<proteinExistence type="predicted"/>
<keyword evidence="1" id="KW-0479">Metal-binding</keyword>
<dbReference type="GO" id="GO:0046872">
    <property type="term" value="F:metal ion binding"/>
    <property type="evidence" value="ECO:0007669"/>
    <property type="project" value="UniProtKB-KW"/>
</dbReference>
<organism evidence="3 4">
    <name type="scientific">Phaeodactylibacter xiamenensis</name>
    <dbReference type="NCBI Taxonomy" id="1524460"/>
    <lineage>
        <taxon>Bacteria</taxon>
        <taxon>Pseudomonadati</taxon>
        <taxon>Bacteroidota</taxon>
        <taxon>Saprospiria</taxon>
        <taxon>Saprospirales</taxon>
        <taxon>Haliscomenobacteraceae</taxon>
        <taxon>Phaeodactylibacter</taxon>
    </lineage>
</organism>
<dbReference type="EMBL" id="JPOS01000079">
    <property type="protein sequence ID" value="KGE86389.1"/>
    <property type="molecule type" value="Genomic_DNA"/>
</dbReference>
<protein>
    <recommendedName>
        <fullName evidence="5">DUF983 domain-containing protein</fullName>
    </recommendedName>
</protein>
<keyword evidence="4" id="KW-1185">Reference proteome</keyword>
<comment type="caution">
    <text evidence="3">The sequence shown here is derived from an EMBL/GenBank/DDBJ whole genome shotgun (WGS) entry which is preliminary data.</text>
</comment>
<reference evidence="3 4" key="1">
    <citation type="journal article" date="2014" name="Int. J. Syst. Evol. Microbiol.">
        <title>Phaeodactylibacter xiamenensis gen. nov., sp. nov., a member of the family Saprospiraceae isolated from the marine alga Phaeodactylum tricornutum.</title>
        <authorList>
            <person name="Chen Z.Jr."/>
            <person name="Lei X."/>
            <person name="Lai Q."/>
            <person name="Li Y."/>
            <person name="Zhang B."/>
            <person name="Zhang J."/>
            <person name="Zhang H."/>
            <person name="Yang L."/>
            <person name="Zheng W."/>
            <person name="Tian Y."/>
            <person name="Yu Z."/>
            <person name="Xu H.Jr."/>
            <person name="Zheng T."/>
        </authorList>
    </citation>
    <scope>NUCLEOTIDE SEQUENCE [LARGE SCALE GENOMIC DNA]</scope>
    <source>
        <strain evidence="3 4">KD52</strain>
    </source>
</reference>
<dbReference type="PROSITE" id="PS00202">
    <property type="entry name" value="RUBREDOXIN"/>
    <property type="match status" value="1"/>
</dbReference>
<evidence type="ECO:0000313" key="4">
    <source>
        <dbReference type="Proteomes" id="UP000029736"/>
    </source>
</evidence>
<evidence type="ECO:0000313" key="3">
    <source>
        <dbReference type="EMBL" id="KGE86389.1"/>
    </source>
</evidence>
<dbReference type="InterPro" id="IPR018527">
    <property type="entry name" value="Rubredoxin_Fe_BS"/>
</dbReference>
<evidence type="ECO:0008006" key="5">
    <source>
        <dbReference type="Google" id="ProtNLM"/>
    </source>
</evidence>
<dbReference type="Proteomes" id="UP000029736">
    <property type="component" value="Unassembled WGS sequence"/>
</dbReference>
<sequence length="78" mass="8958">MLFRSLGDTWPCPECGTDLRFDRKRRLLVALGFTVWMGVLFLLKEALGLNGAQILWLLPLIPFGALFYLLDRFRRAAS</sequence>
<keyword evidence="2" id="KW-0812">Transmembrane</keyword>
<feature type="transmembrane region" description="Helical" evidence="2">
    <location>
        <begin position="53"/>
        <end position="70"/>
    </location>
</feature>
<dbReference type="AlphaFoldDB" id="A0A098S216"/>
<keyword evidence="2" id="KW-0472">Membrane</keyword>
<gene>
    <name evidence="3" type="ORF">IX84_21580</name>
</gene>
<evidence type="ECO:0000256" key="1">
    <source>
        <dbReference type="ARBA" id="ARBA00022723"/>
    </source>
</evidence>
<evidence type="ECO:0000256" key="2">
    <source>
        <dbReference type="SAM" id="Phobius"/>
    </source>
</evidence>